<evidence type="ECO:0000313" key="2">
    <source>
        <dbReference type="EMBL" id="KAA8542880.1"/>
    </source>
</evidence>
<sequence>MESCSNKGKAVQDASADILPADPLQVDIEASDQAGKTEGDFIPQVALDLEQEFGGFSQDCTFMSTPELVHSIINQRAGDRGRGRGPPHPLARAANLEGRGSGELHSPNFPHHAHCVSHAEVGRSDPTAVIQGGIDTAPIKAGLPLTIAPNNTDAQVDHSAGALTVTTPFGTRAAHAFSALSSGDSGAELKAKDKTTGKPIMPFDDGSPPPPLPTTLFQMGSQGLNKQSSLLLSLVFNKLLQ</sequence>
<accession>A0A5J5BKX0</accession>
<keyword evidence="3" id="KW-1185">Reference proteome</keyword>
<dbReference type="EMBL" id="CM018035">
    <property type="protein sequence ID" value="KAA8542880.1"/>
    <property type="molecule type" value="Genomic_DNA"/>
</dbReference>
<evidence type="ECO:0000256" key="1">
    <source>
        <dbReference type="SAM" id="MobiDB-lite"/>
    </source>
</evidence>
<feature type="region of interest" description="Disordered" evidence="1">
    <location>
        <begin position="1"/>
        <end position="24"/>
    </location>
</feature>
<reference evidence="2 3" key="1">
    <citation type="submission" date="2019-09" db="EMBL/GenBank/DDBJ databases">
        <title>A chromosome-level genome assembly of the Chinese tupelo Nyssa sinensis.</title>
        <authorList>
            <person name="Yang X."/>
            <person name="Kang M."/>
            <person name="Yang Y."/>
            <person name="Xiong H."/>
            <person name="Wang M."/>
            <person name="Zhang Z."/>
            <person name="Wang Z."/>
            <person name="Wu H."/>
            <person name="Ma T."/>
            <person name="Liu J."/>
            <person name="Xi Z."/>
        </authorList>
    </citation>
    <scope>NUCLEOTIDE SEQUENCE [LARGE SCALE GENOMIC DNA]</scope>
    <source>
        <strain evidence="2">J267</strain>
        <tissue evidence="2">Leaf</tissue>
    </source>
</reference>
<proteinExistence type="predicted"/>
<name>A0A5J5BKX0_9ASTE</name>
<dbReference type="Proteomes" id="UP000325577">
    <property type="component" value="Linkage Group LG12"/>
</dbReference>
<evidence type="ECO:0000313" key="3">
    <source>
        <dbReference type="Proteomes" id="UP000325577"/>
    </source>
</evidence>
<protein>
    <submittedName>
        <fullName evidence="2">Uncharacterized protein</fullName>
    </submittedName>
</protein>
<dbReference type="AlphaFoldDB" id="A0A5J5BKX0"/>
<gene>
    <name evidence="2" type="ORF">F0562_024032</name>
</gene>
<organism evidence="2 3">
    <name type="scientific">Nyssa sinensis</name>
    <dbReference type="NCBI Taxonomy" id="561372"/>
    <lineage>
        <taxon>Eukaryota</taxon>
        <taxon>Viridiplantae</taxon>
        <taxon>Streptophyta</taxon>
        <taxon>Embryophyta</taxon>
        <taxon>Tracheophyta</taxon>
        <taxon>Spermatophyta</taxon>
        <taxon>Magnoliopsida</taxon>
        <taxon>eudicotyledons</taxon>
        <taxon>Gunneridae</taxon>
        <taxon>Pentapetalae</taxon>
        <taxon>asterids</taxon>
        <taxon>Cornales</taxon>
        <taxon>Nyssaceae</taxon>
        <taxon>Nyssa</taxon>
    </lineage>
</organism>